<feature type="transmembrane region" description="Helical" evidence="6">
    <location>
        <begin position="107"/>
        <end position="127"/>
    </location>
</feature>
<dbReference type="InterPro" id="IPR036259">
    <property type="entry name" value="MFS_trans_sf"/>
</dbReference>
<evidence type="ECO:0000259" key="7">
    <source>
        <dbReference type="PROSITE" id="PS50850"/>
    </source>
</evidence>
<dbReference type="InterPro" id="IPR011701">
    <property type="entry name" value="MFS"/>
</dbReference>
<dbReference type="Proteomes" id="UP000053890">
    <property type="component" value="Unassembled WGS sequence"/>
</dbReference>
<feature type="domain" description="Major facilitator superfamily (MFS) profile" evidence="7">
    <location>
        <begin position="71"/>
        <end position="511"/>
    </location>
</feature>
<proteinExistence type="predicted"/>
<name>A0A0P9EI95_RHOGW</name>
<feature type="compositionally biased region" description="Low complexity" evidence="5">
    <location>
        <begin position="35"/>
        <end position="45"/>
    </location>
</feature>
<feature type="transmembrane region" description="Helical" evidence="6">
    <location>
        <begin position="441"/>
        <end position="462"/>
    </location>
</feature>
<reference evidence="8 9" key="1">
    <citation type="journal article" date="2015" name="Front. Microbiol.">
        <title>Genome sequence of the plant growth promoting endophytic yeast Rhodotorula graminis WP1.</title>
        <authorList>
            <person name="Firrincieli A."/>
            <person name="Otillar R."/>
            <person name="Salamov A."/>
            <person name="Schmutz J."/>
            <person name="Khan Z."/>
            <person name="Redman R.S."/>
            <person name="Fleck N.D."/>
            <person name="Lindquist E."/>
            <person name="Grigoriev I.V."/>
            <person name="Doty S.L."/>
        </authorList>
    </citation>
    <scope>NUCLEOTIDE SEQUENCE [LARGE SCALE GENOMIC DNA]</scope>
    <source>
        <strain evidence="8 9">WP1</strain>
    </source>
</reference>
<keyword evidence="4 6" id="KW-0472">Membrane</keyword>
<dbReference type="GO" id="GO:0022857">
    <property type="term" value="F:transmembrane transporter activity"/>
    <property type="evidence" value="ECO:0007669"/>
    <property type="project" value="InterPro"/>
</dbReference>
<evidence type="ECO:0000256" key="3">
    <source>
        <dbReference type="ARBA" id="ARBA00022989"/>
    </source>
</evidence>
<protein>
    <recommendedName>
        <fullName evidence="7">Major facilitator superfamily (MFS) profile domain-containing protein</fullName>
    </recommendedName>
</protein>
<feature type="transmembrane region" description="Helical" evidence="6">
    <location>
        <begin position="75"/>
        <end position="95"/>
    </location>
</feature>
<gene>
    <name evidence="8" type="ORF">RHOBADRAFT_17425</name>
</gene>
<feature type="transmembrane region" description="Helical" evidence="6">
    <location>
        <begin position="474"/>
        <end position="496"/>
    </location>
</feature>
<dbReference type="GO" id="GO:0005886">
    <property type="term" value="C:plasma membrane"/>
    <property type="evidence" value="ECO:0007669"/>
    <property type="project" value="TreeGrafter"/>
</dbReference>
<evidence type="ECO:0000256" key="6">
    <source>
        <dbReference type="SAM" id="Phobius"/>
    </source>
</evidence>
<feature type="transmembrane region" description="Helical" evidence="6">
    <location>
        <begin position="287"/>
        <end position="314"/>
    </location>
</feature>
<evidence type="ECO:0000256" key="1">
    <source>
        <dbReference type="ARBA" id="ARBA00004141"/>
    </source>
</evidence>
<evidence type="ECO:0000313" key="9">
    <source>
        <dbReference type="Proteomes" id="UP000053890"/>
    </source>
</evidence>
<keyword evidence="9" id="KW-1185">Reference proteome</keyword>
<dbReference type="GeneID" id="28972820"/>
<feature type="transmembrane region" description="Helical" evidence="6">
    <location>
        <begin position="197"/>
        <end position="215"/>
    </location>
</feature>
<evidence type="ECO:0000256" key="4">
    <source>
        <dbReference type="ARBA" id="ARBA00023136"/>
    </source>
</evidence>
<dbReference type="OMA" id="VNERAGW"/>
<keyword evidence="3 6" id="KW-1133">Transmembrane helix</keyword>
<accession>A0A0P9EI95</accession>
<dbReference type="OrthoDB" id="6770063at2759"/>
<dbReference type="Gene3D" id="1.20.1250.20">
    <property type="entry name" value="MFS general substrate transporter like domains"/>
    <property type="match status" value="1"/>
</dbReference>
<dbReference type="PANTHER" id="PTHR23502:SF184">
    <property type="entry name" value="MAJOR FACILITATOR SUPERFAMILY (MFS) PROFILE DOMAIN-CONTAINING PROTEIN"/>
    <property type="match status" value="1"/>
</dbReference>
<feature type="region of interest" description="Disordered" evidence="5">
    <location>
        <begin position="1"/>
        <end position="56"/>
    </location>
</feature>
<feature type="transmembrane region" description="Helical" evidence="6">
    <location>
        <begin position="139"/>
        <end position="157"/>
    </location>
</feature>
<dbReference type="EMBL" id="KQ474084">
    <property type="protein sequence ID" value="KPV72979.1"/>
    <property type="molecule type" value="Genomic_DNA"/>
</dbReference>
<dbReference type="RefSeq" id="XP_018269028.1">
    <property type="nucleotide sequence ID" value="XM_018412371.1"/>
</dbReference>
<feature type="transmembrane region" description="Helical" evidence="6">
    <location>
        <begin position="408"/>
        <end position="434"/>
    </location>
</feature>
<dbReference type="PANTHER" id="PTHR23502">
    <property type="entry name" value="MAJOR FACILITATOR SUPERFAMILY"/>
    <property type="match status" value="1"/>
</dbReference>
<feature type="transmembrane region" description="Helical" evidence="6">
    <location>
        <begin position="382"/>
        <end position="402"/>
    </location>
</feature>
<organism evidence="8 9">
    <name type="scientific">Rhodotorula graminis (strain WP1)</name>
    <dbReference type="NCBI Taxonomy" id="578459"/>
    <lineage>
        <taxon>Eukaryota</taxon>
        <taxon>Fungi</taxon>
        <taxon>Dikarya</taxon>
        <taxon>Basidiomycota</taxon>
        <taxon>Pucciniomycotina</taxon>
        <taxon>Microbotryomycetes</taxon>
        <taxon>Sporidiobolales</taxon>
        <taxon>Sporidiobolaceae</taxon>
        <taxon>Rhodotorula</taxon>
    </lineage>
</organism>
<dbReference type="STRING" id="578459.A0A0P9EI95"/>
<dbReference type="InterPro" id="IPR020846">
    <property type="entry name" value="MFS_dom"/>
</dbReference>
<dbReference type="Pfam" id="PF07690">
    <property type="entry name" value="MFS_1"/>
    <property type="match status" value="1"/>
</dbReference>
<dbReference type="SUPFAM" id="SSF103473">
    <property type="entry name" value="MFS general substrate transporter"/>
    <property type="match status" value="1"/>
</dbReference>
<evidence type="ECO:0000313" key="8">
    <source>
        <dbReference type="EMBL" id="KPV72979.1"/>
    </source>
</evidence>
<sequence>MSDSTASQTTTLEKSAAAVDDDLEKQERGPVSRGAAAVEPEPAVAKPSLPPGRLAPDDPLNPINWSTKKKILVDFVLNIWVLSLTYSSTAYVASVPALMRRFNSSQTVGLLGVTLTVLGFAAGPLLFGPSSEIYGRRPVYLACGVLYSAFAIGVAFADSMSSLLFFRFVVGLFGSAQINNVPASIGDFTVPANRGPYSIIYAICAFGGPALGPLSSSFVETEAGYRWNLRVIAIFCTLTSLLAAFVPESHHPTLARHRAEKESSEPVARKSVADVVRVYKGALSRPFIFLFTEPIVAIISLYLAVLYGILYGFFPAFSVVWIEIRGFSQQSFGLTYIALGLGFLIGAMAIALLGGKSYMRAAKKALEGGDTTVPAEARLSGLTPFGAVLAPVSLFLFAWTAPFPSVHWIVPCLAEALFGCSMIMIFTSFIPYLIDSYQMHAASALAAGMASRALIGSVFPLFTLPMYHNLTVQGATSLFAGIACLCAPIPVIFARYGPGLRSRSRYAAANR</sequence>
<evidence type="ECO:0000256" key="2">
    <source>
        <dbReference type="ARBA" id="ARBA00022692"/>
    </source>
</evidence>
<feature type="compositionally biased region" description="Polar residues" evidence="5">
    <location>
        <begin position="1"/>
        <end position="13"/>
    </location>
</feature>
<dbReference type="PROSITE" id="PS50850">
    <property type="entry name" value="MFS"/>
    <property type="match status" value="1"/>
</dbReference>
<keyword evidence="2 6" id="KW-0812">Transmembrane</keyword>
<comment type="subcellular location">
    <subcellularLocation>
        <location evidence="1">Membrane</location>
        <topology evidence="1">Multi-pass membrane protein</topology>
    </subcellularLocation>
</comment>
<dbReference type="AlphaFoldDB" id="A0A0P9EI95"/>
<feature type="transmembrane region" description="Helical" evidence="6">
    <location>
        <begin position="334"/>
        <end position="354"/>
    </location>
</feature>
<evidence type="ECO:0000256" key="5">
    <source>
        <dbReference type="SAM" id="MobiDB-lite"/>
    </source>
</evidence>